<organism evidence="2 3">
    <name type="scientific">Kitasatospora cineracea</name>
    <dbReference type="NCBI Taxonomy" id="88074"/>
    <lineage>
        <taxon>Bacteria</taxon>
        <taxon>Bacillati</taxon>
        <taxon>Actinomycetota</taxon>
        <taxon>Actinomycetes</taxon>
        <taxon>Kitasatosporales</taxon>
        <taxon>Streptomycetaceae</taxon>
        <taxon>Kitasatospora</taxon>
    </lineage>
</organism>
<evidence type="ECO:0000313" key="2">
    <source>
        <dbReference type="EMBL" id="RPE36232.1"/>
    </source>
</evidence>
<feature type="transmembrane region" description="Helical" evidence="1">
    <location>
        <begin position="32"/>
        <end position="49"/>
    </location>
</feature>
<gene>
    <name evidence="2" type="ORF">EDD38_4601</name>
</gene>
<keyword evidence="1" id="KW-0472">Membrane</keyword>
<dbReference type="Proteomes" id="UP000266906">
    <property type="component" value="Unassembled WGS sequence"/>
</dbReference>
<proteinExistence type="predicted"/>
<feature type="transmembrane region" description="Helical" evidence="1">
    <location>
        <begin position="55"/>
        <end position="73"/>
    </location>
</feature>
<evidence type="ECO:0008006" key="4">
    <source>
        <dbReference type="Google" id="ProtNLM"/>
    </source>
</evidence>
<feature type="transmembrane region" description="Helical" evidence="1">
    <location>
        <begin position="125"/>
        <end position="145"/>
    </location>
</feature>
<protein>
    <recommendedName>
        <fullName evidence="4">Integral membrane protein</fullName>
    </recommendedName>
</protein>
<evidence type="ECO:0000313" key="3">
    <source>
        <dbReference type="Proteomes" id="UP000266906"/>
    </source>
</evidence>
<reference evidence="2 3" key="1">
    <citation type="submission" date="2018-11" db="EMBL/GenBank/DDBJ databases">
        <title>Sequencing the genomes of 1000 actinobacteria strains.</title>
        <authorList>
            <person name="Klenk H.-P."/>
        </authorList>
    </citation>
    <scope>NUCLEOTIDE SEQUENCE [LARGE SCALE GENOMIC DNA]</scope>
    <source>
        <strain evidence="2 3">DSM 44781</strain>
    </source>
</reference>
<keyword evidence="1" id="KW-0812">Transmembrane</keyword>
<accession>A0A3N4RS30</accession>
<dbReference type="AlphaFoldDB" id="A0A3N4RS30"/>
<name>A0A3N4RS30_9ACTN</name>
<dbReference type="RefSeq" id="WP_123819329.1">
    <property type="nucleotide sequence ID" value="NZ_JBEYIY010000006.1"/>
</dbReference>
<evidence type="ECO:0000256" key="1">
    <source>
        <dbReference type="SAM" id="Phobius"/>
    </source>
</evidence>
<comment type="caution">
    <text evidence="2">The sequence shown here is derived from an EMBL/GenBank/DDBJ whole genome shotgun (WGS) entry which is preliminary data.</text>
</comment>
<keyword evidence="3" id="KW-1185">Reference proteome</keyword>
<dbReference type="EMBL" id="RKQG01000001">
    <property type="protein sequence ID" value="RPE36232.1"/>
    <property type="molecule type" value="Genomic_DNA"/>
</dbReference>
<feature type="transmembrane region" description="Helical" evidence="1">
    <location>
        <begin position="151"/>
        <end position="174"/>
    </location>
</feature>
<keyword evidence="1" id="KW-1133">Transmembrane helix</keyword>
<sequence length="178" mass="19450">MAESGITVEKLLVIEYERLKEEQKSRIGFRDNLLYVTLAAVLTLLIGSAQTRQPALLLALPVTTTVLGWTYLMNDQMISSIGRYVRTDLGPRLGALAGESGCPFGWEAAHRSDGARQWRKRMQCAVDLLAFAVVPIAALVTFWTRGGGNDLTLAGSLLEALAVLVLAVQIVRYLDTSE</sequence>